<dbReference type="Proteomes" id="UP000827047">
    <property type="component" value="Segment"/>
</dbReference>
<sequence>MKKALVPFNISLLIPTKEQLKFLGQVKSHEIFEGLGGNFHEDGLFSVSIFGRVGSTDRESLFGYIHLGLELIHPVVYRNLIKLKAFYEEIILGKAFAVFDESIKDFIRADELTGKTGYTFFFDNWKRIDFGTTKSGIRLSRLQLIEKYKDNCIFKDMIVTPAAYRDAEIDENNRVEMDEVNEHYRYLLNQSFGVPDSFGPNDDLSIYDRKRVAMQNTVLAIYEHYERLLAGSKRGYIQSKWASRRIANGTRNVISSLDTNAADLDSPNRPTFKDAVVGLHQAARSVAPRTIFALRQGVVGEVFDTVTNTVQLINKKTLRLEWVDISNEDMDLWGTPEGQEQIINELDVIEKRSRAIEIADHYLALIYVDDKQNFKIFRNIDELPTNLNKKFVRPITYAELVYLSGLSMWRTNSAFVTRYPVENYNSSIPCKMYVKTTVVGELRYPLNDQWERDDTLEPALEFPVFELNKPAQWHDSVSISPSILAPLGADFDGDTVSFNAVYSEEAIAETDAFFKKRIAYIHADGRLAFSVGVHTLNLTLRYMTGEPKQRD</sequence>
<evidence type="ECO:0000313" key="2">
    <source>
        <dbReference type="Proteomes" id="UP000827047"/>
    </source>
</evidence>
<proteinExistence type="predicted"/>
<reference evidence="1" key="1">
    <citation type="submission" date="2021-06" db="EMBL/GenBank/DDBJ databases">
        <authorList>
            <person name="Zhong Z."/>
        </authorList>
    </citation>
    <scope>NUCLEOTIDE SEQUENCE</scope>
</reference>
<protein>
    <submittedName>
        <fullName evidence="1">Uncharacterized protein</fullName>
    </submittedName>
</protein>
<name>A0AAE7SA83_9CAUD</name>
<organism evidence="1 2">
    <name type="scientific">Pseudomonas phage PA7</name>
    <dbReference type="NCBI Taxonomy" id="347330"/>
    <lineage>
        <taxon>Viruses</taxon>
        <taxon>Duplodnaviria</taxon>
        <taxon>Heunggongvirae</taxon>
        <taxon>Uroviricota</taxon>
        <taxon>Caudoviricetes</taxon>
        <taxon>Chimalliviridae</taxon>
        <taxon>Phikzvirus</taxon>
        <taxon>Phikzvirus PA7</taxon>
    </lineage>
</organism>
<dbReference type="SUPFAM" id="SSF64484">
    <property type="entry name" value="beta and beta-prime subunits of DNA dependent RNA-polymerase"/>
    <property type="match status" value="1"/>
</dbReference>
<evidence type="ECO:0000313" key="1">
    <source>
        <dbReference type="EMBL" id="QXN68502.1"/>
    </source>
</evidence>
<accession>A0AAE7SA83</accession>
<dbReference type="EMBL" id="MZ444140">
    <property type="protein sequence ID" value="QXN68502.1"/>
    <property type="molecule type" value="Genomic_DNA"/>
</dbReference>